<sequence>MGLRELVLGGPLGRKDALGAKCARIDSLGLARRRLAKGKEQEELGIEEPGPDDGEVPAASAEEVALQPAEEGDVDSDAELKTPLANRHLNDSLRLARRRFRERASIDIGATARSGAGPSNLANAGIQRASWSSSGTPQAGDAERHAAAGAAGSLADTARQSRSSSPTREASHQVRFRRASDGEYLTRRRKSSDSSRAPGAVGAAAAAMGRLFRKLTANLGTETSGQRPRSATPSRGASPARSRRSSGHGAGGGTSGSHHSDRAQSASSQRRRRSSSDNVADPGSQPPAASAGSASAALASTISRRNKRASAPGEIFFSVGSGSAADVPSPPQGTRPGSAVAAARDGITKGKNWLARLSRGLTTASSGHGSSAAGVTPPRPATAHPAGGGGGGGGSARSSSPLPPVAAGAVVAEAPRSPHHHSGPVGRALGLFARRSDPPAAGASAAGGPEPAKSAKARAQQSGPATAAAAAALADDDDDDTTAADETGGPGAGTLAEAAGGSPTAASVPVPAMP</sequence>
<evidence type="ECO:0000256" key="1">
    <source>
        <dbReference type="SAM" id="MobiDB-lite"/>
    </source>
</evidence>
<feature type="compositionally biased region" description="Low complexity" evidence="1">
    <location>
        <begin position="396"/>
        <end position="415"/>
    </location>
</feature>
<dbReference type="Proteomes" id="UP000006906">
    <property type="component" value="Chromosome 10"/>
</dbReference>
<evidence type="ECO:0000313" key="2">
    <source>
        <dbReference type="EMBL" id="PNW77858.1"/>
    </source>
</evidence>
<evidence type="ECO:0000313" key="3">
    <source>
        <dbReference type="Proteomes" id="UP000006906"/>
    </source>
</evidence>
<feature type="region of interest" description="Disordered" evidence="1">
    <location>
        <begin position="36"/>
        <end position="88"/>
    </location>
</feature>
<dbReference type="AlphaFoldDB" id="A0A2K3DBE6"/>
<feature type="compositionally biased region" description="Low complexity" evidence="1">
    <location>
        <begin position="227"/>
        <end position="240"/>
    </location>
</feature>
<dbReference type="OrthoDB" id="548019at2759"/>
<proteinExistence type="predicted"/>
<reference evidence="2 3" key="1">
    <citation type="journal article" date="2007" name="Science">
        <title>The Chlamydomonas genome reveals the evolution of key animal and plant functions.</title>
        <authorList>
            <person name="Merchant S.S."/>
            <person name="Prochnik S.E."/>
            <person name="Vallon O."/>
            <person name="Harris E.H."/>
            <person name="Karpowicz S.J."/>
            <person name="Witman G.B."/>
            <person name="Terry A."/>
            <person name="Salamov A."/>
            <person name="Fritz-Laylin L.K."/>
            <person name="Marechal-Drouard L."/>
            <person name="Marshall W.F."/>
            <person name="Qu L.H."/>
            <person name="Nelson D.R."/>
            <person name="Sanderfoot A.A."/>
            <person name="Spalding M.H."/>
            <person name="Kapitonov V.V."/>
            <person name="Ren Q."/>
            <person name="Ferris P."/>
            <person name="Lindquist E."/>
            <person name="Shapiro H."/>
            <person name="Lucas S.M."/>
            <person name="Grimwood J."/>
            <person name="Schmutz J."/>
            <person name="Cardol P."/>
            <person name="Cerutti H."/>
            <person name="Chanfreau G."/>
            <person name="Chen C.L."/>
            <person name="Cognat V."/>
            <person name="Croft M.T."/>
            <person name="Dent R."/>
            <person name="Dutcher S."/>
            <person name="Fernandez E."/>
            <person name="Fukuzawa H."/>
            <person name="Gonzalez-Ballester D."/>
            <person name="Gonzalez-Halphen D."/>
            <person name="Hallmann A."/>
            <person name="Hanikenne M."/>
            <person name="Hippler M."/>
            <person name="Inwood W."/>
            <person name="Jabbari K."/>
            <person name="Kalanon M."/>
            <person name="Kuras R."/>
            <person name="Lefebvre P.A."/>
            <person name="Lemaire S.D."/>
            <person name="Lobanov A.V."/>
            <person name="Lohr M."/>
            <person name="Manuell A."/>
            <person name="Meier I."/>
            <person name="Mets L."/>
            <person name="Mittag M."/>
            <person name="Mittelmeier T."/>
            <person name="Moroney J.V."/>
            <person name="Moseley J."/>
            <person name="Napoli C."/>
            <person name="Nedelcu A.M."/>
            <person name="Niyogi K."/>
            <person name="Novoselov S.V."/>
            <person name="Paulsen I.T."/>
            <person name="Pazour G."/>
            <person name="Purton S."/>
            <person name="Ral J.P."/>
            <person name="Riano-Pachon D.M."/>
            <person name="Riekhof W."/>
            <person name="Rymarquis L."/>
            <person name="Schroda M."/>
            <person name="Stern D."/>
            <person name="Umen J."/>
            <person name="Willows R."/>
            <person name="Wilson N."/>
            <person name="Zimmer S.L."/>
            <person name="Allmer J."/>
            <person name="Balk J."/>
            <person name="Bisova K."/>
            <person name="Chen C.J."/>
            <person name="Elias M."/>
            <person name="Gendler K."/>
            <person name="Hauser C."/>
            <person name="Lamb M.R."/>
            <person name="Ledford H."/>
            <person name="Long J.C."/>
            <person name="Minagawa J."/>
            <person name="Page M.D."/>
            <person name="Pan J."/>
            <person name="Pootakham W."/>
            <person name="Roje S."/>
            <person name="Rose A."/>
            <person name="Stahlberg E."/>
            <person name="Terauchi A.M."/>
            <person name="Yang P."/>
            <person name="Ball S."/>
            <person name="Bowler C."/>
            <person name="Dieckmann C.L."/>
            <person name="Gladyshev V.N."/>
            <person name="Green P."/>
            <person name="Jorgensen R."/>
            <person name="Mayfield S."/>
            <person name="Mueller-Roeber B."/>
            <person name="Rajamani S."/>
            <person name="Sayre R.T."/>
            <person name="Brokstein P."/>
            <person name="Dubchak I."/>
            <person name="Goodstein D."/>
            <person name="Hornick L."/>
            <person name="Huang Y.W."/>
            <person name="Jhaveri J."/>
            <person name="Luo Y."/>
            <person name="Martinez D."/>
            <person name="Ngau W.C."/>
            <person name="Otillar B."/>
            <person name="Poliakov A."/>
            <person name="Porter A."/>
            <person name="Szajkowski L."/>
            <person name="Werner G."/>
            <person name="Zhou K."/>
            <person name="Grigoriev I.V."/>
            <person name="Rokhsar D.S."/>
            <person name="Grossman A.R."/>
        </authorList>
    </citation>
    <scope>NUCLEOTIDE SEQUENCE [LARGE SCALE GENOMIC DNA]</scope>
    <source>
        <strain evidence="3">CC-503</strain>
    </source>
</reference>
<dbReference type="EMBL" id="CM008971">
    <property type="protein sequence ID" value="PNW77858.1"/>
    <property type="molecule type" value="Genomic_DNA"/>
</dbReference>
<feature type="region of interest" description="Disordered" evidence="1">
    <location>
        <begin position="216"/>
        <end position="344"/>
    </location>
</feature>
<dbReference type="GeneID" id="5724093"/>
<feature type="compositionally biased region" description="Gly residues" evidence="1">
    <location>
        <begin position="386"/>
        <end position="395"/>
    </location>
</feature>
<dbReference type="Gramene" id="PNW77858">
    <property type="protein sequence ID" value="PNW77858"/>
    <property type="gene ID" value="CHLRE_10g454600v5"/>
</dbReference>
<dbReference type="RefSeq" id="XP_042920430.1">
    <property type="nucleotide sequence ID" value="XM_043067033.1"/>
</dbReference>
<feature type="compositionally biased region" description="Acidic residues" evidence="1">
    <location>
        <begin position="474"/>
        <end position="483"/>
    </location>
</feature>
<feature type="compositionally biased region" description="Low complexity" evidence="1">
    <location>
        <begin position="147"/>
        <end position="158"/>
    </location>
</feature>
<accession>A0A2K3DBE6</accession>
<dbReference type="ExpressionAtlas" id="A0A2K3DBE6">
    <property type="expression patterns" value="baseline"/>
</dbReference>
<keyword evidence="3" id="KW-1185">Reference proteome</keyword>
<dbReference type="OMA" id="KCARIDS"/>
<feature type="compositionally biased region" description="Low complexity" evidence="1">
    <location>
        <begin position="463"/>
        <end position="473"/>
    </location>
</feature>
<name>A0A2K3DBE6_CHLRE</name>
<feature type="compositionally biased region" description="Low complexity" evidence="1">
    <location>
        <begin position="438"/>
        <end position="454"/>
    </location>
</feature>
<feature type="compositionally biased region" description="Acidic residues" evidence="1">
    <location>
        <begin position="43"/>
        <end position="55"/>
    </location>
</feature>
<feature type="region of interest" description="Disordered" evidence="1">
    <location>
        <begin position="127"/>
        <end position="204"/>
    </location>
</feature>
<feature type="compositionally biased region" description="Low complexity" evidence="1">
    <location>
        <begin position="276"/>
        <end position="300"/>
    </location>
</feature>
<organism evidence="2 3">
    <name type="scientific">Chlamydomonas reinhardtii</name>
    <name type="common">Chlamydomonas smithii</name>
    <dbReference type="NCBI Taxonomy" id="3055"/>
    <lineage>
        <taxon>Eukaryota</taxon>
        <taxon>Viridiplantae</taxon>
        <taxon>Chlorophyta</taxon>
        <taxon>core chlorophytes</taxon>
        <taxon>Chlorophyceae</taxon>
        <taxon>CS clade</taxon>
        <taxon>Chlamydomonadales</taxon>
        <taxon>Chlamydomonadaceae</taxon>
        <taxon>Chlamydomonas</taxon>
    </lineage>
</organism>
<feature type="compositionally biased region" description="Low complexity" evidence="1">
    <location>
        <begin position="364"/>
        <end position="374"/>
    </location>
</feature>
<feature type="region of interest" description="Disordered" evidence="1">
    <location>
        <begin position="358"/>
        <end position="514"/>
    </location>
</feature>
<dbReference type="KEGG" id="cre:CHLRE_10g454600v5"/>
<dbReference type="InParanoid" id="A0A2K3DBE6"/>
<protein>
    <submittedName>
        <fullName evidence="2">Uncharacterized protein</fullName>
    </submittedName>
</protein>
<gene>
    <name evidence="2" type="ORF">CHLRE_10g454600v5</name>
</gene>